<dbReference type="AlphaFoldDB" id="A0A7J8W8C4"/>
<dbReference type="EMBL" id="JABFAB010239838">
    <property type="protein sequence ID" value="MBA0671173.1"/>
    <property type="molecule type" value="Genomic_DNA"/>
</dbReference>
<protein>
    <submittedName>
        <fullName evidence="1">Uncharacterized protein</fullName>
    </submittedName>
</protein>
<accession>A0A7J8W8C4</accession>
<comment type="caution">
    <text evidence="1">The sequence shown here is derived from an EMBL/GenBank/DDBJ whole genome shotgun (WGS) entry which is preliminary data.</text>
</comment>
<gene>
    <name evidence="1" type="ORF">Goklo_024178</name>
</gene>
<sequence length="145" mass="16186">MGYLLEIEAIEELRPTTKRCIWTDYGSVTCPHQDVANTFVEKARICARTVIFTHELGFRLVQVERNSLSKIKKLNSYTVDRSVLSLIIQDIKDTSFRATVLDGGSTCNSGLDGDRRLAQMVVSYLTCNGPKFKVIGTVVSGPQIR</sequence>
<name>A0A7J8W8C4_9ROSI</name>
<evidence type="ECO:0000313" key="1">
    <source>
        <dbReference type="EMBL" id="MBA0671173.1"/>
    </source>
</evidence>
<organism evidence="1 2">
    <name type="scientific">Gossypium klotzschianum</name>
    <dbReference type="NCBI Taxonomy" id="34286"/>
    <lineage>
        <taxon>Eukaryota</taxon>
        <taxon>Viridiplantae</taxon>
        <taxon>Streptophyta</taxon>
        <taxon>Embryophyta</taxon>
        <taxon>Tracheophyta</taxon>
        <taxon>Spermatophyta</taxon>
        <taxon>Magnoliopsida</taxon>
        <taxon>eudicotyledons</taxon>
        <taxon>Gunneridae</taxon>
        <taxon>Pentapetalae</taxon>
        <taxon>rosids</taxon>
        <taxon>malvids</taxon>
        <taxon>Malvales</taxon>
        <taxon>Malvaceae</taxon>
        <taxon>Malvoideae</taxon>
        <taxon>Gossypium</taxon>
    </lineage>
</organism>
<dbReference type="Proteomes" id="UP000593573">
    <property type="component" value="Unassembled WGS sequence"/>
</dbReference>
<reference evidence="1 2" key="1">
    <citation type="journal article" date="2019" name="Genome Biol. Evol.">
        <title>Insights into the evolution of the New World diploid cottons (Gossypium, subgenus Houzingenia) based on genome sequencing.</title>
        <authorList>
            <person name="Grover C.E."/>
            <person name="Arick M.A. 2nd"/>
            <person name="Thrash A."/>
            <person name="Conover J.L."/>
            <person name="Sanders W.S."/>
            <person name="Peterson D.G."/>
            <person name="Frelichowski J.E."/>
            <person name="Scheffler J.A."/>
            <person name="Scheffler B.E."/>
            <person name="Wendel J.F."/>
        </authorList>
    </citation>
    <scope>NUCLEOTIDE SEQUENCE [LARGE SCALE GENOMIC DNA]</scope>
    <source>
        <strain evidence="1">57</strain>
        <tissue evidence="1">Leaf</tissue>
    </source>
</reference>
<keyword evidence="2" id="KW-1185">Reference proteome</keyword>
<dbReference type="OrthoDB" id="956065at2759"/>
<proteinExistence type="predicted"/>
<evidence type="ECO:0000313" key="2">
    <source>
        <dbReference type="Proteomes" id="UP000593573"/>
    </source>
</evidence>